<evidence type="ECO:0000313" key="3">
    <source>
        <dbReference type="Proteomes" id="UP001595823"/>
    </source>
</evidence>
<evidence type="ECO:0000256" key="1">
    <source>
        <dbReference type="SAM" id="Phobius"/>
    </source>
</evidence>
<keyword evidence="3" id="KW-1185">Reference proteome</keyword>
<proteinExistence type="predicted"/>
<reference evidence="3" key="1">
    <citation type="journal article" date="2019" name="Int. J. Syst. Evol. Microbiol.">
        <title>The Global Catalogue of Microorganisms (GCM) 10K type strain sequencing project: providing services to taxonomists for standard genome sequencing and annotation.</title>
        <authorList>
            <consortium name="The Broad Institute Genomics Platform"/>
            <consortium name="The Broad Institute Genome Sequencing Center for Infectious Disease"/>
            <person name="Wu L."/>
            <person name="Ma J."/>
        </authorList>
    </citation>
    <scope>NUCLEOTIDE SEQUENCE [LARGE SCALE GENOMIC DNA]</scope>
    <source>
        <strain evidence="3">IBRC-M 10908</strain>
    </source>
</reference>
<dbReference type="RefSeq" id="WP_380624739.1">
    <property type="nucleotide sequence ID" value="NZ_JBHSDK010000036.1"/>
</dbReference>
<accession>A0ABV8U4N1</accession>
<feature type="transmembrane region" description="Helical" evidence="1">
    <location>
        <begin position="24"/>
        <end position="51"/>
    </location>
</feature>
<organism evidence="2 3">
    <name type="scientific">Salininema proteolyticum</name>
    <dbReference type="NCBI Taxonomy" id="1607685"/>
    <lineage>
        <taxon>Bacteria</taxon>
        <taxon>Bacillati</taxon>
        <taxon>Actinomycetota</taxon>
        <taxon>Actinomycetes</taxon>
        <taxon>Glycomycetales</taxon>
        <taxon>Glycomycetaceae</taxon>
        <taxon>Salininema</taxon>
    </lineage>
</organism>
<sequence length="158" mass="16851">MTHTDLRRPSLVHNLIDTDADDSAIVAVTIGFFVNLVPGGITLVGLTAYAYKQAGATLFYSIVLAAAAYFLSLAVVAVVSWFIATRGIKAGSTLTWTFLMALVLAAVALIPMELGFEQTINKVAYVAGTAVIYLVALACTRILAQWVARELGIDRTGR</sequence>
<feature type="transmembrane region" description="Helical" evidence="1">
    <location>
        <begin position="96"/>
        <end position="116"/>
    </location>
</feature>
<keyword evidence="1" id="KW-1133">Transmembrane helix</keyword>
<keyword evidence="1" id="KW-0812">Transmembrane</keyword>
<feature type="transmembrane region" description="Helical" evidence="1">
    <location>
        <begin position="123"/>
        <end position="144"/>
    </location>
</feature>
<feature type="transmembrane region" description="Helical" evidence="1">
    <location>
        <begin position="58"/>
        <end position="84"/>
    </location>
</feature>
<dbReference type="EMBL" id="JBHSDK010000036">
    <property type="protein sequence ID" value="MFC4337592.1"/>
    <property type="molecule type" value="Genomic_DNA"/>
</dbReference>
<protein>
    <submittedName>
        <fullName evidence="2">Uncharacterized protein</fullName>
    </submittedName>
</protein>
<evidence type="ECO:0000313" key="2">
    <source>
        <dbReference type="EMBL" id="MFC4337592.1"/>
    </source>
</evidence>
<dbReference type="Proteomes" id="UP001595823">
    <property type="component" value="Unassembled WGS sequence"/>
</dbReference>
<name>A0ABV8U4N1_9ACTN</name>
<keyword evidence="1" id="KW-0472">Membrane</keyword>
<gene>
    <name evidence="2" type="ORF">ACFPET_20555</name>
</gene>
<comment type="caution">
    <text evidence="2">The sequence shown here is derived from an EMBL/GenBank/DDBJ whole genome shotgun (WGS) entry which is preliminary data.</text>
</comment>